<evidence type="ECO:0000313" key="3">
    <source>
        <dbReference type="EMBL" id="KCZ70629.1"/>
    </source>
</evidence>
<reference evidence="3 4" key="1">
    <citation type="journal article" date="2013" name="Nature">
        <title>Anaerobic oxidation of methane coupled to nitrate reduction in a novel archaeal lineage.</title>
        <authorList>
            <person name="Haroon M.F."/>
            <person name="Hu S."/>
            <person name="Shi Y."/>
            <person name="Imelfort M."/>
            <person name="Keller J."/>
            <person name="Hugenholtz P."/>
            <person name="Yuan Z."/>
            <person name="Tyson G.W."/>
        </authorList>
    </citation>
    <scope>NUCLEOTIDE SEQUENCE [LARGE SCALE GENOMIC DNA]</scope>
    <source>
        <strain evidence="3 4">ANME-2d</strain>
    </source>
</reference>
<comment type="caution">
    <text evidence="3">The sequence shown here is derived from an EMBL/GenBank/DDBJ whole genome shotgun (WGS) entry which is preliminary data.</text>
</comment>
<accession>A0A062V487</accession>
<feature type="region of interest" description="Disordered" evidence="1">
    <location>
        <begin position="311"/>
        <end position="335"/>
    </location>
</feature>
<organism evidence="3 4">
    <name type="scientific">Candidatus Methanoperedens nitratireducens</name>
    <dbReference type="NCBI Taxonomy" id="1392998"/>
    <lineage>
        <taxon>Archaea</taxon>
        <taxon>Methanobacteriati</taxon>
        <taxon>Methanobacteriota</taxon>
        <taxon>Stenosarchaea group</taxon>
        <taxon>Methanomicrobia</taxon>
        <taxon>Methanosarcinales</taxon>
        <taxon>ANME-2 cluster</taxon>
        <taxon>Candidatus Methanoperedentaceae</taxon>
        <taxon>Candidatus Methanoperedens</taxon>
    </lineage>
</organism>
<keyword evidence="2" id="KW-0472">Membrane</keyword>
<evidence type="ECO:0000313" key="4">
    <source>
        <dbReference type="Proteomes" id="UP000027153"/>
    </source>
</evidence>
<proteinExistence type="predicted"/>
<keyword evidence="2" id="KW-1133">Transmembrane helix</keyword>
<evidence type="ECO:0000256" key="2">
    <source>
        <dbReference type="SAM" id="Phobius"/>
    </source>
</evidence>
<dbReference type="EMBL" id="JMIY01000007">
    <property type="protein sequence ID" value="KCZ70629.1"/>
    <property type="molecule type" value="Genomic_DNA"/>
</dbReference>
<sequence length="369" mass="39502" precursor="true">MKKELDSDSLPEVIKYVLLVLLLLGIAAGTASAAQEQPPLPTSYWGYVTENGVLKSGISITVHDAAGTGIASATSNQDGLYQVTVPWDNPDTTQDEGVVEGETITIRTNGRTATSRKIDEKGTNNRLDLSVPAASSGGSSSGGGSSGSGGGGVTSGENFTNIEKTETRDNSLIADKPVTYNFTLMEKGIYEIVVTGKENENDVSIRVERLKGISSLVNEPAPGVIYYYFNIWTNTKKIKEGFVRFKVENSWITSKGLANKDVKLFRWDGSRWIQLETTEKSKDANHTYYEARTETFSSFAISGVKEDAATTATPGTTVTGAPIATPTTTSTAATTPPVKAPAIPAWITMIVIFAASVYFLVMRKNKGGK</sequence>
<name>A0A062V487_9EURY</name>
<dbReference type="OrthoDB" id="103676at2157"/>
<dbReference type="RefSeq" id="WP_048092375.1">
    <property type="nucleotide sequence ID" value="NZ_JMIY01000007.1"/>
</dbReference>
<evidence type="ECO:0008006" key="5">
    <source>
        <dbReference type="Google" id="ProtNLM"/>
    </source>
</evidence>
<feature type="compositionally biased region" description="Gly residues" evidence="1">
    <location>
        <begin position="139"/>
        <end position="154"/>
    </location>
</feature>
<dbReference type="AlphaFoldDB" id="A0A062V487"/>
<protein>
    <recommendedName>
        <fullName evidence="5">PGF-pre-PGF domain-containing protein</fullName>
    </recommendedName>
</protein>
<feature type="region of interest" description="Disordered" evidence="1">
    <location>
        <begin position="107"/>
        <end position="164"/>
    </location>
</feature>
<gene>
    <name evidence="3" type="ORF">ANME2D_02650</name>
</gene>
<keyword evidence="4" id="KW-1185">Reference proteome</keyword>
<dbReference type="Proteomes" id="UP000027153">
    <property type="component" value="Unassembled WGS sequence"/>
</dbReference>
<feature type="transmembrane region" description="Helical" evidence="2">
    <location>
        <begin position="343"/>
        <end position="361"/>
    </location>
</feature>
<dbReference type="NCBIfam" id="TIGR04213">
    <property type="entry name" value="PGF_pre_PGF"/>
    <property type="match status" value="1"/>
</dbReference>
<evidence type="ECO:0000256" key="1">
    <source>
        <dbReference type="SAM" id="MobiDB-lite"/>
    </source>
</evidence>
<dbReference type="InterPro" id="IPR026453">
    <property type="entry name" value="PGF_pre_PGF"/>
</dbReference>
<keyword evidence="2" id="KW-0812">Transmembrane</keyword>